<organism evidence="4 5">
    <name type="scientific">Thelonectria olida</name>
    <dbReference type="NCBI Taxonomy" id="1576542"/>
    <lineage>
        <taxon>Eukaryota</taxon>
        <taxon>Fungi</taxon>
        <taxon>Dikarya</taxon>
        <taxon>Ascomycota</taxon>
        <taxon>Pezizomycotina</taxon>
        <taxon>Sordariomycetes</taxon>
        <taxon>Hypocreomycetidae</taxon>
        <taxon>Hypocreales</taxon>
        <taxon>Nectriaceae</taxon>
        <taxon>Thelonectria</taxon>
    </lineage>
</organism>
<feature type="compositionally biased region" description="Basic and acidic residues" evidence="2">
    <location>
        <begin position="97"/>
        <end position="107"/>
    </location>
</feature>
<protein>
    <recommendedName>
        <fullName evidence="3">Zn(2)-C6 fungal-type domain-containing protein</fullName>
    </recommendedName>
</protein>
<evidence type="ECO:0000259" key="3">
    <source>
        <dbReference type="PROSITE" id="PS50048"/>
    </source>
</evidence>
<evidence type="ECO:0000313" key="5">
    <source>
        <dbReference type="Proteomes" id="UP000777438"/>
    </source>
</evidence>
<reference evidence="4 5" key="1">
    <citation type="journal article" date="2021" name="Nat. Commun.">
        <title>Genetic determinants of endophytism in the Arabidopsis root mycobiome.</title>
        <authorList>
            <person name="Mesny F."/>
            <person name="Miyauchi S."/>
            <person name="Thiergart T."/>
            <person name="Pickel B."/>
            <person name="Atanasova L."/>
            <person name="Karlsson M."/>
            <person name="Huettel B."/>
            <person name="Barry K.W."/>
            <person name="Haridas S."/>
            <person name="Chen C."/>
            <person name="Bauer D."/>
            <person name="Andreopoulos W."/>
            <person name="Pangilinan J."/>
            <person name="LaButti K."/>
            <person name="Riley R."/>
            <person name="Lipzen A."/>
            <person name="Clum A."/>
            <person name="Drula E."/>
            <person name="Henrissat B."/>
            <person name="Kohler A."/>
            <person name="Grigoriev I.V."/>
            <person name="Martin F.M."/>
            <person name="Hacquard S."/>
        </authorList>
    </citation>
    <scope>NUCLEOTIDE SEQUENCE [LARGE SCALE GENOMIC DNA]</scope>
    <source>
        <strain evidence="4 5">MPI-CAGE-CH-0241</strain>
    </source>
</reference>
<dbReference type="OrthoDB" id="4356994at2759"/>
<dbReference type="GO" id="GO:0000981">
    <property type="term" value="F:DNA-binding transcription factor activity, RNA polymerase II-specific"/>
    <property type="evidence" value="ECO:0007669"/>
    <property type="project" value="InterPro"/>
</dbReference>
<dbReference type="GO" id="GO:0008270">
    <property type="term" value="F:zinc ion binding"/>
    <property type="evidence" value="ECO:0007669"/>
    <property type="project" value="InterPro"/>
</dbReference>
<dbReference type="PROSITE" id="PS00463">
    <property type="entry name" value="ZN2_CY6_FUNGAL_1"/>
    <property type="match status" value="1"/>
</dbReference>
<dbReference type="Gene3D" id="4.10.240.10">
    <property type="entry name" value="Zn(2)-C6 fungal-type DNA-binding domain"/>
    <property type="match status" value="1"/>
</dbReference>
<dbReference type="Pfam" id="PF00172">
    <property type="entry name" value="Zn_clus"/>
    <property type="match status" value="1"/>
</dbReference>
<evidence type="ECO:0000256" key="2">
    <source>
        <dbReference type="SAM" id="MobiDB-lite"/>
    </source>
</evidence>
<keyword evidence="5" id="KW-1185">Reference proteome</keyword>
<feature type="domain" description="Zn(2)-C6 fungal-type" evidence="3">
    <location>
        <begin position="37"/>
        <end position="66"/>
    </location>
</feature>
<feature type="compositionally biased region" description="Polar residues" evidence="2">
    <location>
        <begin position="127"/>
        <end position="146"/>
    </location>
</feature>
<dbReference type="InterPro" id="IPR001138">
    <property type="entry name" value="Zn2Cys6_DnaBD"/>
</dbReference>
<dbReference type="CDD" id="cd00067">
    <property type="entry name" value="GAL4"/>
    <property type="match status" value="1"/>
</dbReference>
<feature type="region of interest" description="Disordered" evidence="2">
    <location>
        <begin position="66"/>
        <end position="155"/>
    </location>
</feature>
<sequence>MFVTLKAAKTGTSDGVAMEQVAQSNASACNRFGRRVACMGCRSKKLRCMGSRLSCDRCNTQGIPCVPSSSRSVRDRASTRRTGSRVCQPKPSDSINDDSHYDARVQESDVTLPTPPRLQSDEEPGSNDGQTSHPVDPGTGNQPEPRTSTHRLGLGGPNLVDEILGVDLEASPPWGSASDTQTDDSAMTRPIFSPASRGVPVESGLTRPTGTIAYSGASEQSSTPAIPRPAPCSCLEDMLEIVQKLDDDEFKLKSLGFDEVLKLQKFMIFHCCKPLDCTNCMNLPSSSTVILIICERITEMFRCLSRRIKRQLPDRGGPNALNDKFEEPGFTFHHPLSNGQALDEAEPIRLFDGFSSEPSIRTPCNPDMFSPEFKAQYSYEEQLHMIRVLAKIQVRNANQLLLRIGEMHQSQRSQARFGKILDLVNRLQQAAESIDNTFQILLQNLVE</sequence>
<gene>
    <name evidence="4" type="ORF">B0T10DRAFT_193637</name>
</gene>
<accession>A0A9P8VV78</accession>
<comment type="caution">
    <text evidence="4">The sequence shown here is derived from an EMBL/GenBank/DDBJ whole genome shotgun (WGS) entry which is preliminary data.</text>
</comment>
<evidence type="ECO:0000256" key="1">
    <source>
        <dbReference type="ARBA" id="ARBA00023242"/>
    </source>
</evidence>
<dbReference type="PROSITE" id="PS50048">
    <property type="entry name" value="ZN2_CY6_FUNGAL_2"/>
    <property type="match status" value="1"/>
</dbReference>
<dbReference type="SUPFAM" id="SSF57701">
    <property type="entry name" value="Zn2/Cys6 DNA-binding domain"/>
    <property type="match status" value="1"/>
</dbReference>
<dbReference type="Proteomes" id="UP000777438">
    <property type="component" value="Unassembled WGS sequence"/>
</dbReference>
<evidence type="ECO:0000313" key="4">
    <source>
        <dbReference type="EMBL" id="KAH6877089.1"/>
    </source>
</evidence>
<dbReference type="EMBL" id="JAGPYM010000031">
    <property type="protein sequence ID" value="KAH6877089.1"/>
    <property type="molecule type" value="Genomic_DNA"/>
</dbReference>
<dbReference type="AlphaFoldDB" id="A0A9P8VV78"/>
<proteinExistence type="predicted"/>
<keyword evidence="1" id="KW-0539">Nucleus</keyword>
<dbReference type="InterPro" id="IPR036864">
    <property type="entry name" value="Zn2-C6_fun-type_DNA-bd_sf"/>
</dbReference>
<name>A0A9P8VV78_9HYPO</name>